<evidence type="ECO:0000259" key="11">
    <source>
        <dbReference type="PROSITE" id="PS50112"/>
    </source>
</evidence>
<sequence length="316" mass="35812">MHYIGADFSMNEPTSSNPSVSQQILEQLSSSVFLLDRSGKIKFCNDSAAMLFGQSIRKLQGQIFFKILIYHTFPKALLAELWDNGRSFADNEVEVVFPDGRHSIVEVSADQAMVEGETLCLLQVRQNENLRKISQENTQKHHISASRHLIRGLAHEIKNPLGGIRGAAQLLSRSLESEELKEFTQLIIEQSDRLRDLVDRLLGPNTPPKREANNIHIVLERVYNLVKLDKPEFITVYRDYDPSLPVTVFDPSQLEQAVLNIVKNGIQSLLEYAANQPANFEPLLTMRTRFAGSKVMHGKRFKQVLKISIVDNGLRH</sequence>
<keyword evidence="8" id="KW-0067">ATP-binding</keyword>
<accession>A0ABT5FE43</accession>
<feature type="domain" description="Histidine kinase" evidence="10">
    <location>
        <begin position="152"/>
        <end position="316"/>
    </location>
</feature>
<evidence type="ECO:0000256" key="6">
    <source>
        <dbReference type="ARBA" id="ARBA00022777"/>
    </source>
</evidence>
<evidence type="ECO:0000256" key="8">
    <source>
        <dbReference type="ARBA" id="ARBA00022840"/>
    </source>
</evidence>
<evidence type="ECO:0000256" key="7">
    <source>
        <dbReference type="ARBA" id="ARBA00022801"/>
    </source>
</evidence>
<dbReference type="CDD" id="cd00130">
    <property type="entry name" value="PAS"/>
    <property type="match status" value="1"/>
</dbReference>
<dbReference type="Gene3D" id="3.30.450.20">
    <property type="entry name" value="PAS domain"/>
    <property type="match status" value="1"/>
</dbReference>
<dbReference type="InterPro" id="IPR005467">
    <property type="entry name" value="His_kinase_dom"/>
</dbReference>
<protein>
    <recommendedName>
        <fullName evidence="2">histidine kinase</fullName>
        <ecNumber evidence="2">2.7.13.3</ecNumber>
    </recommendedName>
</protein>
<dbReference type="PROSITE" id="PS50112">
    <property type="entry name" value="PAS"/>
    <property type="match status" value="1"/>
</dbReference>
<dbReference type="SUPFAM" id="SSF55874">
    <property type="entry name" value="ATPase domain of HSP90 chaperone/DNA topoisomerase II/histidine kinase"/>
    <property type="match status" value="1"/>
</dbReference>
<keyword evidence="6" id="KW-0418">Kinase</keyword>
<keyword evidence="4" id="KW-0808">Transferase</keyword>
<evidence type="ECO:0000313" key="12">
    <source>
        <dbReference type="EMBL" id="MDC2889138.1"/>
    </source>
</evidence>
<dbReference type="InterPro" id="IPR036890">
    <property type="entry name" value="HATPase_C_sf"/>
</dbReference>
<evidence type="ECO:0000256" key="5">
    <source>
        <dbReference type="ARBA" id="ARBA00022741"/>
    </source>
</evidence>
<keyword evidence="3" id="KW-0597">Phosphoprotein</keyword>
<dbReference type="EC" id="2.7.13.3" evidence="2"/>
<keyword evidence="9" id="KW-0902">Two-component regulatory system</keyword>
<evidence type="ECO:0000313" key="13">
    <source>
        <dbReference type="Proteomes" id="UP001528411"/>
    </source>
</evidence>
<dbReference type="InterPro" id="IPR000014">
    <property type="entry name" value="PAS"/>
</dbReference>
<keyword evidence="5" id="KW-0547">Nucleotide-binding</keyword>
<dbReference type="SUPFAM" id="SSF55785">
    <property type="entry name" value="PYP-like sensor domain (PAS domain)"/>
    <property type="match status" value="1"/>
</dbReference>
<dbReference type="InterPro" id="IPR035965">
    <property type="entry name" value="PAS-like_dom_sf"/>
</dbReference>
<proteinExistence type="predicted"/>
<feature type="domain" description="PAS" evidence="11">
    <location>
        <begin position="17"/>
        <end position="62"/>
    </location>
</feature>
<evidence type="ECO:0000256" key="1">
    <source>
        <dbReference type="ARBA" id="ARBA00000085"/>
    </source>
</evidence>
<dbReference type="Pfam" id="PF00989">
    <property type="entry name" value="PAS"/>
    <property type="match status" value="1"/>
</dbReference>
<comment type="caution">
    <text evidence="12">The sequence shown here is derived from an EMBL/GenBank/DDBJ whole genome shotgun (WGS) entry which is preliminary data.</text>
</comment>
<evidence type="ECO:0000256" key="2">
    <source>
        <dbReference type="ARBA" id="ARBA00012438"/>
    </source>
</evidence>
<dbReference type="Gene3D" id="1.10.287.130">
    <property type="match status" value="1"/>
</dbReference>
<reference evidence="12 13" key="1">
    <citation type="submission" date="2023-01" db="EMBL/GenBank/DDBJ databases">
        <title>Psychrosphaera sp. nov., isolated from marine algae.</title>
        <authorList>
            <person name="Bayburt H."/>
            <person name="Choi B.J."/>
            <person name="Kim J.M."/>
            <person name="Choi D.G."/>
            <person name="Jeon C.O."/>
        </authorList>
    </citation>
    <scope>NUCLEOTIDE SEQUENCE [LARGE SCALE GENOMIC DNA]</scope>
    <source>
        <strain evidence="12 13">G1-22</strain>
    </source>
</reference>
<evidence type="ECO:0000259" key="10">
    <source>
        <dbReference type="PROSITE" id="PS50109"/>
    </source>
</evidence>
<evidence type="ECO:0000256" key="9">
    <source>
        <dbReference type="ARBA" id="ARBA00023012"/>
    </source>
</evidence>
<dbReference type="NCBIfam" id="NF008293">
    <property type="entry name" value="PRK11073.1"/>
    <property type="match status" value="1"/>
</dbReference>
<dbReference type="SUPFAM" id="SSF47384">
    <property type="entry name" value="Homodimeric domain of signal transducing histidine kinase"/>
    <property type="match status" value="1"/>
</dbReference>
<name>A0ABT5FE43_9GAMM</name>
<dbReference type="PANTHER" id="PTHR43065">
    <property type="entry name" value="SENSOR HISTIDINE KINASE"/>
    <property type="match status" value="1"/>
</dbReference>
<dbReference type="EMBL" id="JAQOMS010000002">
    <property type="protein sequence ID" value="MDC2889138.1"/>
    <property type="molecule type" value="Genomic_DNA"/>
</dbReference>
<keyword evidence="7" id="KW-0378">Hydrolase</keyword>
<gene>
    <name evidence="12" type="primary">glnL</name>
    <name evidence="12" type="ORF">PN838_10645</name>
</gene>
<organism evidence="12 13">
    <name type="scientific">Psychrosphaera algicola</name>
    <dbReference type="NCBI Taxonomy" id="3023714"/>
    <lineage>
        <taxon>Bacteria</taxon>
        <taxon>Pseudomonadati</taxon>
        <taxon>Pseudomonadota</taxon>
        <taxon>Gammaproteobacteria</taxon>
        <taxon>Alteromonadales</taxon>
        <taxon>Pseudoalteromonadaceae</taxon>
        <taxon>Psychrosphaera</taxon>
    </lineage>
</organism>
<comment type="catalytic activity">
    <reaction evidence="1">
        <text>ATP + protein L-histidine = ADP + protein N-phospho-L-histidine.</text>
        <dbReference type="EC" id="2.7.13.3"/>
    </reaction>
</comment>
<dbReference type="Pfam" id="PF00512">
    <property type="entry name" value="HisKA"/>
    <property type="match status" value="1"/>
</dbReference>
<dbReference type="RefSeq" id="WP_272180639.1">
    <property type="nucleotide sequence ID" value="NZ_JAQOMS010000002.1"/>
</dbReference>
<dbReference type="Gene3D" id="3.30.565.10">
    <property type="entry name" value="Histidine kinase-like ATPase, C-terminal domain"/>
    <property type="match status" value="1"/>
</dbReference>
<dbReference type="InterPro" id="IPR003661">
    <property type="entry name" value="HisK_dim/P_dom"/>
</dbReference>
<dbReference type="Proteomes" id="UP001528411">
    <property type="component" value="Unassembled WGS sequence"/>
</dbReference>
<dbReference type="SMART" id="SM00388">
    <property type="entry name" value="HisKA"/>
    <property type="match status" value="1"/>
</dbReference>
<dbReference type="CDD" id="cd00082">
    <property type="entry name" value="HisKA"/>
    <property type="match status" value="1"/>
</dbReference>
<dbReference type="InterPro" id="IPR013767">
    <property type="entry name" value="PAS_fold"/>
</dbReference>
<dbReference type="SMART" id="SM00091">
    <property type="entry name" value="PAS"/>
    <property type="match status" value="1"/>
</dbReference>
<keyword evidence="13" id="KW-1185">Reference proteome</keyword>
<dbReference type="NCBIfam" id="TIGR00229">
    <property type="entry name" value="sensory_box"/>
    <property type="match status" value="1"/>
</dbReference>
<dbReference type="PANTHER" id="PTHR43065:SF16">
    <property type="entry name" value="SENSORY HISTIDINE KINASE_PHOSPHATASE NTRB"/>
    <property type="match status" value="1"/>
</dbReference>
<evidence type="ECO:0000256" key="4">
    <source>
        <dbReference type="ARBA" id="ARBA00022679"/>
    </source>
</evidence>
<dbReference type="InterPro" id="IPR036097">
    <property type="entry name" value="HisK_dim/P_sf"/>
</dbReference>
<evidence type="ECO:0000256" key="3">
    <source>
        <dbReference type="ARBA" id="ARBA00022553"/>
    </source>
</evidence>
<dbReference type="PROSITE" id="PS50109">
    <property type="entry name" value="HIS_KIN"/>
    <property type="match status" value="1"/>
</dbReference>